<evidence type="ECO:0000256" key="1">
    <source>
        <dbReference type="SAM" id="MobiDB-lite"/>
    </source>
</evidence>
<dbReference type="AlphaFoldDB" id="A0A2S5DM16"/>
<feature type="region of interest" description="Disordered" evidence="1">
    <location>
        <begin position="64"/>
        <end position="89"/>
    </location>
</feature>
<protein>
    <submittedName>
        <fullName evidence="2">Uncharacterized protein</fullName>
    </submittedName>
</protein>
<proteinExistence type="predicted"/>
<gene>
    <name evidence="2" type="ORF">C3743_39850</name>
</gene>
<dbReference type="Proteomes" id="UP000238655">
    <property type="component" value="Unassembled WGS sequence"/>
</dbReference>
<evidence type="ECO:0000313" key="3">
    <source>
        <dbReference type="Proteomes" id="UP000238655"/>
    </source>
</evidence>
<evidence type="ECO:0000313" key="2">
    <source>
        <dbReference type="EMBL" id="POZ80139.1"/>
    </source>
</evidence>
<accession>A0A2S5DM16</accession>
<reference evidence="2 3" key="1">
    <citation type="submission" date="2018-01" db="EMBL/GenBank/DDBJ databases">
        <title>Successful Treatment of Persistent Burkholderia cepacia Bacteremia with Ceftazidime-Avibactam.</title>
        <authorList>
            <person name="Tamma P."/>
            <person name="Fan Y."/>
            <person name="Bergman Y."/>
            <person name="Sick-Samuels A."/>
            <person name="Hsu A."/>
            <person name="Timp W."/>
            <person name="Simner P."/>
        </authorList>
    </citation>
    <scope>NUCLEOTIDE SEQUENCE [LARGE SCALE GENOMIC DNA]</scope>
    <source>
        <strain evidence="2 3">170816</strain>
    </source>
</reference>
<comment type="caution">
    <text evidence="2">The sequence shown here is derived from an EMBL/GenBank/DDBJ whole genome shotgun (WGS) entry which is preliminary data.</text>
</comment>
<organism evidence="2 3">
    <name type="scientific">Burkholderia contaminans</name>
    <dbReference type="NCBI Taxonomy" id="488447"/>
    <lineage>
        <taxon>Bacteria</taxon>
        <taxon>Pseudomonadati</taxon>
        <taxon>Pseudomonadota</taxon>
        <taxon>Betaproteobacteria</taxon>
        <taxon>Burkholderiales</taxon>
        <taxon>Burkholderiaceae</taxon>
        <taxon>Burkholderia</taxon>
        <taxon>Burkholderia cepacia complex</taxon>
    </lineage>
</organism>
<dbReference type="EMBL" id="PQVP01000006">
    <property type="protein sequence ID" value="POZ80139.1"/>
    <property type="molecule type" value="Genomic_DNA"/>
</dbReference>
<sequence>MRATQEDSMTNKIKPFAVHAHNGDVGHSVVFGPTRAGMSLTPVIKELFENLQSGHPGVKVSLAQAGSAEAKRGAQRKQAPYYRQFDKRK</sequence>
<name>A0A2S5DM16_9BURK</name>